<evidence type="ECO:0000313" key="3">
    <source>
        <dbReference type="Proteomes" id="UP000011910"/>
    </source>
</evidence>
<feature type="compositionally biased region" description="Basic and acidic residues" evidence="1">
    <location>
        <begin position="813"/>
        <end position="829"/>
    </location>
</feature>
<evidence type="ECO:0000256" key="1">
    <source>
        <dbReference type="SAM" id="MobiDB-lite"/>
    </source>
</evidence>
<dbReference type="RefSeq" id="WP_009196535.1">
    <property type="nucleotide sequence ID" value="NZ_AODQ01000094.1"/>
</dbReference>
<comment type="caution">
    <text evidence="2">The sequence shown here is derived from an EMBL/GenBank/DDBJ whole genome shotgun (WGS) entry which is preliminary data.</text>
</comment>
<proteinExistence type="predicted"/>
<dbReference type="eggNOG" id="COG2982">
    <property type="taxonomic scope" value="Bacteria"/>
</dbReference>
<dbReference type="InterPro" id="IPR052894">
    <property type="entry name" value="AsmA-related"/>
</dbReference>
<sequence>MLKRLGRIFLTLLLLLVLMVVAAFTLVHVYQDEIVALFVEKANRYIKTPVTAEKISVSLWDTFPHAAVTFDGVWIKESYDESQQPLATAASIHCSFSLLDLLRKEYRIREIYLKDAEVFLKIKPNGEVNYTIIEQPEDEPASAGAMQFDLNSIRLEGVRLHYADRLNKQDYRLLAKHVRAELGINGYTIGLKGLLQTDSLMVGQDPYLKGQDVEVNSQFTYNDATGELLLQPSNLLVQESDFWIEGRVGTQGPTQLDLTLEAKRTDFQTLAAILPPAFTESVRNYRSKGDLWLLASAKGELSEKETPELKLEFKAEGASFYHPDYKQALEKIRLSGSYTNGAKRAAVSSVLRVDQLEASLNGRPLRGSFTLSNFDDYYLSFTTNSELEAGSLLRFYPIADISTAAGLLQVKMEFKGRLQDLKQSHTLQRIQASGEVVLQDLGFKRKAAPYPFSALNGSLIFRNQDLALSNLGGQAGSSHFVINGLFKNIFAWVLLENQPIAIEADLQSDFLNLDELLADANAAEKQQLQAGMAAGEEGEKYYAFDIRPDLALYFNCKVKRLHFDRFRARDVSGELVVDKGVAYIKEARLAAAGGRMWVDGQVDARRAKDVRVTGKARFNQIHSDSVFWVFHNFSQMFLTDRHLKGRVTADVSTAMEFDKKLRFRYDRLEVDASMFISNGQLRGFEPMQAMSVFIDEKRLSDISFSNISSSIKVRNETIYIPSTIIQSDITTLTIEGTHTFDQRIDYRVKVPLKAVLTGKKAQMPESAIRPSEGAAHLFLRIHGTTDDFKVSYDGQAVKEKIITDIQKEKEELKDAIRNKGRKPEDVVKPEEEDYFDW</sequence>
<dbReference type="PANTHER" id="PTHR30441:SF8">
    <property type="entry name" value="DUF748 DOMAIN-CONTAINING PROTEIN"/>
    <property type="match status" value="1"/>
</dbReference>
<dbReference type="EMBL" id="AODQ01000094">
    <property type="protein sequence ID" value="EMR01723.1"/>
    <property type="molecule type" value="Genomic_DNA"/>
</dbReference>
<dbReference type="Pfam" id="PF05359">
    <property type="entry name" value="DUF748"/>
    <property type="match status" value="1"/>
</dbReference>
<feature type="region of interest" description="Disordered" evidence="1">
    <location>
        <begin position="813"/>
        <end position="837"/>
    </location>
</feature>
<gene>
    <name evidence="2" type="ORF">ADICEAN_03152</name>
</gene>
<dbReference type="AlphaFoldDB" id="M7MZ55"/>
<dbReference type="GO" id="GO:0090313">
    <property type="term" value="P:regulation of protein targeting to membrane"/>
    <property type="evidence" value="ECO:0007669"/>
    <property type="project" value="TreeGrafter"/>
</dbReference>
<keyword evidence="3" id="KW-1185">Reference proteome</keyword>
<protein>
    <submittedName>
        <fullName evidence="2">Putative assembly protein</fullName>
    </submittedName>
</protein>
<dbReference type="Proteomes" id="UP000011910">
    <property type="component" value="Unassembled WGS sequence"/>
</dbReference>
<dbReference type="OrthoDB" id="1489065at2"/>
<organism evidence="2 3">
    <name type="scientific">Cesiribacter andamanensis AMV16</name>
    <dbReference type="NCBI Taxonomy" id="1279009"/>
    <lineage>
        <taxon>Bacteria</taxon>
        <taxon>Pseudomonadati</taxon>
        <taxon>Bacteroidota</taxon>
        <taxon>Cytophagia</taxon>
        <taxon>Cytophagales</taxon>
        <taxon>Cesiribacteraceae</taxon>
        <taxon>Cesiribacter</taxon>
    </lineage>
</organism>
<accession>M7MZ55</accession>
<dbReference type="STRING" id="1279009.ADICEAN_03152"/>
<reference evidence="2 3" key="1">
    <citation type="journal article" date="2013" name="Genome Announc.">
        <title>Draft Genome Sequence of Cesiribacter andamanensis Strain AMV16T, Isolated from a Soil Sample from a Mud Volcano in the Andaman Islands, India.</title>
        <authorList>
            <person name="Shivaji S."/>
            <person name="Ara S."/>
            <person name="Begum Z."/>
            <person name="Srinivas T.N."/>
            <person name="Singh A."/>
            <person name="Kumar Pinnaka A."/>
        </authorList>
    </citation>
    <scope>NUCLEOTIDE SEQUENCE [LARGE SCALE GENOMIC DNA]</scope>
    <source>
        <strain evidence="2 3">AMV16</strain>
    </source>
</reference>
<evidence type="ECO:0000313" key="2">
    <source>
        <dbReference type="EMBL" id="EMR01723.1"/>
    </source>
</evidence>
<dbReference type="PANTHER" id="PTHR30441">
    <property type="entry name" value="DUF748 DOMAIN-CONTAINING PROTEIN"/>
    <property type="match status" value="1"/>
</dbReference>
<dbReference type="InterPro" id="IPR008023">
    <property type="entry name" value="DUF748"/>
</dbReference>
<dbReference type="GO" id="GO:0005886">
    <property type="term" value="C:plasma membrane"/>
    <property type="evidence" value="ECO:0007669"/>
    <property type="project" value="TreeGrafter"/>
</dbReference>
<name>M7MZ55_9BACT</name>